<feature type="signal peptide" evidence="2">
    <location>
        <begin position="1"/>
        <end position="16"/>
    </location>
</feature>
<evidence type="ECO:0000256" key="2">
    <source>
        <dbReference type="SAM" id="SignalP"/>
    </source>
</evidence>
<feature type="chain" id="PRO_5026098264" description="RxLR effector protein" evidence="2">
    <location>
        <begin position="17"/>
        <end position="69"/>
    </location>
</feature>
<feature type="compositionally biased region" description="Polar residues" evidence="1">
    <location>
        <begin position="50"/>
        <end position="69"/>
    </location>
</feature>
<sequence>MKILGLAALGLSCVHGRSTSHCVLGVCSMVCVMRYGASTYTVSPPPISRPLTTNNPKSDTPNIQRIGSM</sequence>
<comment type="caution">
    <text evidence="3">The sequence shown here is derived from an EMBL/GenBank/DDBJ whole genome shotgun (WGS) entry which is preliminary data.</text>
</comment>
<organism evidence="3 4">
    <name type="scientific">Phytophthora fragariae</name>
    <dbReference type="NCBI Taxonomy" id="53985"/>
    <lineage>
        <taxon>Eukaryota</taxon>
        <taxon>Sar</taxon>
        <taxon>Stramenopiles</taxon>
        <taxon>Oomycota</taxon>
        <taxon>Peronosporomycetes</taxon>
        <taxon>Peronosporales</taxon>
        <taxon>Peronosporaceae</taxon>
        <taxon>Phytophthora</taxon>
    </lineage>
</organism>
<evidence type="ECO:0000256" key="1">
    <source>
        <dbReference type="SAM" id="MobiDB-lite"/>
    </source>
</evidence>
<evidence type="ECO:0000313" key="3">
    <source>
        <dbReference type="EMBL" id="KAE9103929.1"/>
    </source>
</evidence>
<proteinExistence type="predicted"/>
<name>A0A6G0L059_9STRA</name>
<feature type="region of interest" description="Disordered" evidence="1">
    <location>
        <begin position="46"/>
        <end position="69"/>
    </location>
</feature>
<keyword evidence="2" id="KW-0732">Signal</keyword>
<gene>
    <name evidence="3" type="ORF">PF010_g13565</name>
</gene>
<evidence type="ECO:0008006" key="5">
    <source>
        <dbReference type="Google" id="ProtNLM"/>
    </source>
</evidence>
<reference evidence="3 4" key="1">
    <citation type="submission" date="2018-09" db="EMBL/GenBank/DDBJ databases">
        <title>Genomic investigation of the strawberry pathogen Phytophthora fragariae indicates pathogenicity is determined by transcriptional variation in three key races.</title>
        <authorList>
            <person name="Adams T.M."/>
            <person name="Armitage A.D."/>
            <person name="Sobczyk M.K."/>
            <person name="Bates H.J."/>
            <person name="Dunwell J.M."/>
            <person name="Nellist C.F."/>
            <person name="Harrison R.J."/>
        </authorList>
    </citation>
    <scope>NUCLEOTIDE SEQUENCE [LARGE SCALE GENOMIC DNA]</scope>
    <source>
        <strain evidence="3 4">ONT-3</strain>
    </source>
</reference>
<protein>
    <recommendedName>
        <fullName evidence="5">RxLR effector protein</fullName>
    </recommendedName>
</protein>
<evidence type="ECO:0000313" key="4">
    <source>
        <dbReference type="Proteomes" id="UP000488956"/>
    </source>
</evidence>
<dbReference type="Proteomes" id="UP000488956">
    <property type="component" value="Unassembled WGS sequence"/>
</dbReference>
<accession>A0A6G0L059</accession>
<dbReference type="AlphaFoldDB" id="A0A6G0L059"/>
<dbReference type="EMBL" id="QXFX01000799">
    <property type="protein sequence ID" value="KAE9103929.1"/>
    <property type="molecule type" value="Genomic_DNA"/>
</dbReference>